<comment type="caution">
    <text evidence="2">The sequence shown here is derived from an EMBL/GenBank/DDBJ whole genome shotgun (WGS) entry which is preliminary data.</text>
</comment>
<evidence type="ECO:0000256" key="1">
    <source>
        <dbReference type="SAM" id="MobiDB-lite"/>
    </source>
</evidence>
<keyword evidence="3" id="KW-1185">Reference proteome</keyword>
<dbReference type="AlphaFoldDB" id="A0A5B7I2K9"/>
<name>A0A5B7I2K9_PORTR</name>
<gene>
    <name evidence="2" type="ORF">E2C01_070623</name>
</gene>
<evidence type="ECO:0000313" key="3">
    <source>
        <dbReference type="Proteomes" id="UP000324222"/>
    </source>
</evidence>
<feature type="compositionally biased region" description="Gly residues" evidence="1">
    <location>
        <begin position="35"/>
        <end position="46"/>
    </location>
</feature>
<organism evidence="2 3">
    <name type="scientific">Portunus trituberculatus</name>
    <name type="common">Swimming crab</name>
    <name type="synonym">Neptunus trituberculatus</name>
    <dbReference type="NCBI Taxonomy" id="210409"/>
    <lineage>
        <taxon>Eukaryota</taxon>
        <taxon>Metazoa</taxon>
        <taxon>Ecdysozoa</taxon>
        <taxon>Arthropoda</taxon>
        <taxon>Crustacea</taxon>
        <taxon>Multicrustacea</taxon>
        <taxon>Malacostraca</taxon>
        <taxon>Eumalacostraca</taxon>
        <taxon>Eucarida</taxon>
        <taxon>Decapoda</taxon>
        <taxon>Pleocyemata</taxon>
        <taxon>Brachyura</taxon>
        <taxon>Eubrachyura</taxon>
        <taxon>Portunoidea</taxon>
        <taxon>Portunidae</taxon>
        <taxon>Portuninae</taxon>
        <taxon>Portunus</taxon>
    </lineage>
</organism>
<feature type="region of interest" description="Disordered" evidence="1">
    <location>
        <begin position="29"/>
        <end position="65"/>
    </location>
</feature>
<sequence>MRTLGTLIISFRQHSTRLLANGGVSTGMRPAGASVGHGGSGGGRGGASMSMSAVTGLEDTEDSKDTVTTTQAAFTKVLQSCHTSPLHASVGNID</sequence>
<dbReference type="EMBL" id="VSRR010042867">
    <property type="protein sequence ID" value="MPC76216.1"/>
    <property type="molecule type" value="Genomic_DNA"/>
</dbReference>
<proteinExistence type="predicted"/>
<accession>A0A5B7I2K9</accession>
<protein>
    <submittedName>
        <fullName evidence="2">Uncharacterized protein</fullName>
    </submittedName>
</protein>
<evidence type="ECO:0000313" key="2">
    <source>
        <dbReference type="EMBL" id="MPC76216.1"/>
    </source>
</evidence>
<reference evidence="2 3" key="1">
    <citation type="submission" date="2019-05" db="EMBL/GenBank/DDBJ databases">
        <title>Another draft genome of Portunus trituberculatus and its Hox gene families provides insights of decapod evolution.</title>
        <authorList>
            <person name="Jeong J.-H."/>
            <person name="Song I."/>
            <person name="Kim S."/>
            <person name="Choi T."/>
            <person name="Kim D."/>
            <person name="Ryu S."/>
            <person name="Kim W."/>
        </authorList>
    </citation>
    <scope>NUCLEOTIDE SEQUENCE [LARGE SCALE GENOMIC DNA]</scope>
    <source>
        <tissue evidence="2">Muscle</tissue>
    </source>
</reference>
<dbReference type="Proteomes" id="UP000324222">
    <property type="component" value="Unassembled WGS sequence"/>
</dbReference>